<gene>
    <name evidence="2" type="ORF">MPH_14000</name>
</gene>
<sequence>IRPFIFTDQNIRSGFQAIGLIPYDPQRVLSSLTVTKTPSPPHTPNGEAPPWTSETPHTIAQLEQQARLVRDLIQRQSQSPTSQAVNQLIRGCQMAMHLAVVLAKENSELRKESQRRKQKQQYRRRYIAQGGVLQAQQGQFLVERMDNRDLKANQNEATNVQQRAPPTCSSCHVQGHTMRQCLLFRESLVWYKPSKRAKKKGQKATSRASRPDPPSTPRFRLSSPFEGFSDPVSGEIGISEDLPSSPPVPTTPAIEYVVALRTHGAKPHLDDETRDMKILQLGDVLNWLEIEDWAAATIAGVTESVGRAFERLKLCIILGYDKLAQANRPAMDVSAWQDLEKIEALIQRNAAAGKRGHQVEVVCHILPAVTLQEATLAANRASNVQAAAALLSDPAAAALNDQVNQMKTMMSAFGGGSKRGRSSAITPHLQEAPDNIITELAGGNLGVLLTTRWRCQHRQCRNYTGTCYHPADRDGPHYHIKLDSTLLTAWRGRNTPRKGDNRRDAGYCSCPSYEIARGNENSQQPQAPFIGTTPFISPFWNTPIRLQESPSQQLAGFFIWLKGQTSCETNNLQRAHQILAEGEWDLEGLRHDITATQWAGWRLPGGLLQRLRHEIRRYRGERLAAATTTPYPRRSEEHLEQRSSPPF</sequence>
<feature type="region of interest" description="Disordered" evidence="1">
    <location>
        <begin position="194"/>
        <end position="227"/>
    </location>
</feature>
<dbReference type="OrthoDB" id="3790270at2759"/>
<evidence type="ECO:0000313" key="2">
    <source>
        <dbReference type="EMBL" id="EKG09025.1"/>
    </source>
</evidence>
<comment type="caution">
    <text evidence="2">The sequence shown here is derived from an EMBL/GenBank/DDBJ whole genome shotgun (WGS) entry which is preliminary data.</text>
</comment>
<organism evidence="2 3">
    <name type="scientific">Macrophomina phaseolina (strain MS6)</name>
    <name type="common">Charcoal rot fungus</name>
    <dbReference type="NCBI Taxonomy" id="1126212"/>
    <lineage>
        <taxon>Eukaryota</taxon>
        <taxon>Fungi</taxon>
        <taxon>Dikarya</taxon>
        <taxon>Ascomycota</taxon>
        <taxon>Pezizomycotina</taxon>
        <taxon>Dothideomycetes</taxon>
        <taxon>Dothideomycetes incertae sedis</taxon>
        <taxon>Botryosphaeriales</taxon>
        <taxon>Botryosphaeriaceae</taxon>
        <taxon>Macrophomina</taxon>
    </lineage>
</organism>
<dbReference type="EMBL" id="AHHD01000809">
    <property type="protein sequence ID" value="EKG09025.1"/>
    <property type="molecule type" value="Genomic_DNA"/>
</dbReference>
<name>K2RX93_MACPH</name>
<reference evidence="2 3" key="1">
    <citation type="journal article" date="2012" name="BMC Genomics">
        <title>Tools to kill: Genome of one of the most destructive plant pathogenic fungi Macrophomina phaseolina.</title>
        <authorList>
            <person name="Islam M.S."/>
            <person name="Haque M.S."/>
            <person name="Islam M.M."/>
            <person name="Emdad E.M."/>
            <person name="Halim A."/>
            <person name="Hossen Q.M.M."/>
            <person name="Hossain M.Z."/>
            <person name="Ahmed B."/>
            <person name="Rahim S."/>
            <person name="Rahman M.S."/>
            <person name="Alam M.M."/>
            <person name="Hou S."/>
            <person name="Wan X."/>
            <person name="Saito J.A."/>
            <person name="Alam M."/>
        </authorList>
    </citation>
    <scope>NUCLEOTIDE SEQUENCE [LARGE SCALE GENOMIC DNA]</scope>
    <source>
        <strain evidence="2 3">MS6</strain>
    </source>
</reference>
<dbReference type="STRING" id="1126212.K2RX93"/>
<feature type="non-terminal residue" evidence="2">
    <location>
        <position position="1"/>
    </location>
</feature>
<dbReference type="AlphaFoldDB" id="K2RX93"/>
<feature type="region of interest" description="Disordered" evidence="1">
    <location>
        <begin position="626"/>
        <end position="647"/>
    </location>
</feature>
<accession>K2RX93</accession>
<evidence type="ECO:0000313" key="3">
    <source>
        <dbReference type="Proteomes" id="UP000007129"/>
    </source>
</evidence>
<dbReference type="VEuPathDB" id="FungiDB:MPH_14000"/>
<feature type="region of interest" description="Disordered" evidence="1">
    <location>
        <begin position="34"/>
        <end position="54"/>
    </location>
</feature>
<protein>
    <submittedName>
        <fullName evidence="2">Uncharacterized protein</fullName>
    </submittedName>
</protein>
<proteinExistence type="predicted"/>
<dbReference type="HOGENOM" id="CLU_423671_0_0_1"/>
<evidence type="ECO:0000256" key="1">
    <source>
        <dbReference type="SAM" id="MobiDB-lite"/>
    </source>
</evidence>
<dbReference type="Proteomes" id="UP000007129">
    <property type="component" value="Unassembled WGS sequence"/>
</dbReference>
<dbReference type="InParanoid" id="K2RX93"/>